<evidence type="ECO:0000256" key="1">
    <source>
        <dbReference type="SAM" id="SignalP"/>
    </source>
</evidence>
<comment type="caution">
    <text evidence="2">The sequence shown here is derived from an EMBL/GenBank/DDBJ whole genome shotgun (WGS) entry which is preliminary data.</text>
</comment>
<dbReference type="EMBL" id="JACHNY010000003">
    <property type="protein sequence ID" value="MBB4617699.1"/>
    <property type="molecule type" value="Genomic_DNA"/>
</dbReference>
<feature type="signal peptide" evidence="1">
    <location>
        <begin position="1"/>
        <end position="25"/>
    </location>
</feature>
<feature type="chain" id="PRO_5030634041" evidence="1">
    <location>
        <begin position="26"/>
        <end position="45"/>
    </location>
</feature>
<dbReference type="AlphaFoldDB" id="A0A7W7AK21"/>
<organism evidence="2 3">
    <name type="scientific">Sphingomonas abaci</name>
    <dbReference type="NCBI Taxonomy" id="237611"/>
    <lineage>
        <taxon>Bacteria</taxon>
        <taxon>Pseudomonadati</taxon>
        <taxon>Pseudomonadota</taxon>
        <taxon>Alphaproteobacteria</taxon>
        <taxon>Sphingomonadales</taxon>
        <taxon>Sphingomonadaceae</taxon>
        <taxon>Sphingomonas</taxon>
    </lineage>
</organism>
<protein>
    <submittedName>
        <fullName evidence="2">Uncharacterized protein</fullName>
    </submittedName>
</protein>
<evidence type="ECO:0000313" key="3">
    <source>
        <dbReference type="Proteomes" id="UP000574769"/>
    </source>
</evidence>
<keyword evidence="3" id="KW-1185">Reference proteome</keyword>
<proteinExistence type="predicted"/>
<sequence>MLKIVATKFAALALTVVLSGTCIMAAVGPAQGDSKTVASTTRFMA</sequence>
<evidence type="ECO:0000313" key="2">
    <source>
        <dbReference type="EMBL" id="MBB4617699.1"/>
    </source>
</evidence>
<accession>A0A7W7AK21</accession>
<reference evidence="2 3" key="1">
    <citation type="submission" date="2020-08" db="EMBL/GenBank/DDBJ databases">
        <title>Genomic Encyclopedia of Type Strains, Phase IV (KMG-IV): sequencing the most valuable type-strain genomes for metagenomic binning, comparative biology and taxonomic classification.</title>
        <authorList>
            <person name="Goeker M."/>
        </authorList>
    </citation>
    <scope>NUCLEOTIDE SEQUENCE [LARGE SCALE GENOMIC DNA]</scope>
    <source>
        <strain evidence="2 3">DSM 15867</strain>
    </source>
</reference>
<dbReference type="RefSeq" id="WP_184113791.1">
    <property type="nucleotide sequence ID" value="NZ_JACHNY010000003.1"/>
</dbReference>
<name>A0A7W7AK21_9SPHN</name>
<gene>
    <name evidence="2" type="ORF">GGQ96_001827</name>
</gene>
<dbReference type="Proteomes" id="UP000574769">
    <property type="component" value="Unassembled WGS sequence"/>
</dbReference>
<keyword evidence="1" id="KW-0732">Signal</keyword>